<feature type="binding site" evidence="6 7">
    <location>
        <position position="66"/>
    </location>
    <ligand>
        <name>[4Fe-4S] cluster</name>
        <dbReference type="ChEBI" id="CHEBI:49883"/>
        <note>4Fe-4S-S-AdoMet</note>
    </ligand>
</feature>
<evidence type="ECO:0000256" key="6">
    <source>
        <dbReference type="HAMAP-Rule" id="MF_00993"/>
    </source>
</evidence>
<name>A0A2U3QE49_9BACT</name>
<dbReference type="InterPro" id="IPR007197">
    <property type="entry name" value="rSAM"/>
</dbReference>
<comment type="pathway">
    <text evidence="6">Quinol/quinone metabolism; menaquinone biosynthesis.</text>
</comment>
<feature type="binding site" evidence="6 7">
    <location>
        <position position="69"/>
    </location>
    <ligand>
        <name>[4Fe-4S] cluster</name>
        <dbReference type="ChEBI" id="CHEBI:49883"/>
        <note>4Fe-4S-S-AdoMet</note>
    </ligand>
</feature>
<keyword evidence="4 6" id="KW-0408">Iron</keyword>
<evidence type="ECO:0000259" key="9">
    <source>
        <dbReference type="PROSITE" id="PS51918"/>
    </source>
</evidence>
<comment type="cofactor">
    <cofactor evidence="6 7">
        <name>[4Fe-4S] cluster</name>
        <dbReference type="ChEBI" id="CHEBI:49883"/>
    </cofactor>
    <text evidence="6 7">Binds 1 [4Fe-4S] cluster. The cluster is coordinated with 3 cysteines and an exchangeable S-adenosyl-L-methionine.</text>
</comment>
<evidence type="ECO:0000313" key="10">
    <source>
        <dbReference type="EMBL" id="SPP99686.1"/>
    </source>
</evidence>
<dbReference type="AlphaFoldDB" id="A0A2U3QE49"/>
<proteinExistence type="inferred from homology"/>
<dbReference type="CDD" id="cd01335">
    <property type="entry name" value="Radical_SAM"/>
    <property type="match status" value="1"/>
</dbReference>
<evidence type="ECO:0000256" key="1">
    <source>
        <dbReference type="ARBA" id="ARBA00022485"/>
    </source>
</evidence>
<dbReference type="SFLD" id="SFLDF00343">
    <property type="entry name" value="aminofutalosine_synthase_(mqnE"/>
    <property type="match status" value="1"/>
</dbReference>
<dbReference type="NCBIfam" id="TIGR03700">
    <property type="entry name" value="mena_SCO4494"/>
    <property type="match status" value="1"/>
</dbReference>
<evidence type="ECO:0000256" key="3">
    <source>
        <dbReference type="ARBA" id="ARBA00022723"/>
    </source>
</evidence>
<dbReference type="EC" id="2.5.1.120" evidence="6"/>
<dbReference type="InterPro" id="IPR013785">
    <property type="entry name" value="Aldolase_TIM"/>
</dbReference>
<dbReference type="SFLD" id="SFLDG01064">
    <property type="entry name" value="F420__menaquinone_cofactor_bio"/>
    <property type="match status" value="1"/>
</dbReference>
<evidence type="ECO:0000313" key="11">
    <source>
        <dbReference type="Proteomes" id="UP000245125"/>
    </source>
</evidence>
<dbReference type="Gene3D" id="3.20.20.70">
    <property type="entry name" value="Aldolase class I"/>
    <property type="match status" value="1"/>
</dbReference>
<feature type="domain" description="Radical SAM core" evidence="9">
    <location>
        <begin position="48"/>
        <end position="282"/>
    </location>
</feature>
<dbReference type="PANTHER" id="PTHR43076:SF7">
    <property type="entry name" value="AMINODEOXYFUTALOSINE SYNTHASE"/>
    <property type="match status" value="1"/>
</dbReference>
<dbReference type="PANTHER" id="PTHR43076">
    <property type="entry name" value="FO SYNTHASE (COFH)"/>
    <property type="match status" value="1"/>
</dbReference>
<dbReference type="Proteomes" id="UP000245125">
    <property type="component" value="Unassembled WGS sequence"/>
</dbReference>
<keyword evidence="5 6" id="KW-0411">Iron-sulfur</keyword>
<dbReference type="Pfam" id="PF19288">
    <property type="entry name" value="CofH_C"/>
    <property type="match status" value="1"/>
</dbReference>
<reference evidence="11" key="1">
    <citation type="submission" date="2018-03" db="EMBL/GenBank/DDBJ databases">
        <authorList>
            <person name="Zecchin S."/>
        </authorList>
    </citation>
    <scope>NUCLEOTIDE SEQUENCE [LARGE SCALE GENOMIC DNA]</scope>
</reference>
<protein>
    <recommendedName>
        <fullName evidence="6">Aminodeoxyfutalosine synthase</fullName>
        <shortName evidence="6">AFL synthase</shortName>
        <shortName evidence="6">Aminofutalosine synthase</shortName>
        <ecNumber evidence="6">2.5.1.120</ecNumber>
    </recommendedName>
    <alternativeName>
        <fullName evidence="6">Menaquinone biosynthetic enzyme MqnE</fullName>
    </alternativeName>
</protein>
<dbReference type="OrthoDB" id="9802027at2"/>
<keyword evidence="1 6" id="KW-0004">4Fe-4S</keyword>
<comment type="similarity">
    <text evidence="6">Belongs to the radical SAM superfamily. MqnE family.</text>
</comment>
<dbReference type="GO" id="GO:0009234">
    <property type="term" value="P:menaquinone biosynthetic process"/>
    <property type="evidence" value="ECO:0007669"/>
    <property type="project" value="UniProtKB-UniRule"/>
</dbReference>
<dbReference type="NCBIfam" id="TIGR00423">
    <property type="entry name" value="CofH family radical SAM protein"/>
    <property type="match status" value="1"/>
</dbReference>
<dbReference type="Pfam" id="PF04055">
    <property type="entry name" value="Radical_SAM"/>
    <property type="match status" value="1"/>
</dbReference>
<dbReference type="HAMAP" id="MF_00993">
    <property type="entry name" value="MqnE"/>
    <property type="match status" value="1"/>
</dbReference>
<feature type="binding site" evidence="8">
    <location>
        <position position="176"/>
    </location>
    <ligand>
        <name>S-adenosyl-L-methionine</name>
        <dbReference type="ChEBI" id="CHEBI:59789"/>
    </ligand>
</feature>
<evidence type="ECO:0000256" key="2">
    <source>
        <dbReference type="ARBA" id="ARBA00022691"/>
    </source>
</evidence>
<accession>A0A2U3QE49</accession>
<dbReference type="SFLD" id="SFLDF00342">
    <property type="entry name" value="cyclic_dehypoxanthine_futalosi"/>
    <property type="match status" value="1"/>
</dbReference>
<dbReference type="PIRSF" id="PIRSF004762">
    <property type="entry name" value="CHP00423"/>
    <property type="match status" value="1"/>
</dbReference>
<evidence type="ECO:0000256" key="8">
    <source>
        <dbReference type="PIRSR" id="PIRSR004762-2"/>
    </source>
</evidence>
<evidence type="ECO:0000256" key="5">
    <source>
        <dbReference type="ARBA" id="ARBA00023014"/>
    </source>
</evidence>
<keyword evidence="3 6" id="KW-0479">Metal-binding</keyword>
<dbReference type="GO" id="GO:0005506">
    <property type="term" value="F:iron ion binding"/>
    <property type="evidence" value="ECO:0007669"/>
    <property type="project" value="UniProtKB-UniRule"/>
</dbReference>
<dbReference type="GO" id="GO:0102573">
    <property type="term" value="F:aminodeoxyfutalosine synthase activity"/>
    <property type="evidence" value="ECO:0007669"/>
    <property type="project" value="UniProtKB-EC"/>
</dbReference>
<dbReference type="SMART" id="SM00729">
    <property type="entry name" value="Elp3"/>
    <property type="match status" value="1"/>
</dbReference>
<evidence type="ECO:0000256" key="4">
    <source>
        <dbReference type="ARBA" id="ARBA00023004"/>
    </source>
</evidence>
<dbReference type="UniPathway" id="UPA00079"/>
<dbReference type="GO" id="GO:0044689">
    <property type="term" value="F:7,8-didemethyl-8-hydroxy-5-deazariboflavin synthase activity"/>
    <property type="evidence" value="ECO:0007669"/>
    <property type="project" value="TreeGrafter"/>
</dbReference>
<dbReference type="EMBL" id="OUUY01000011">
    <property type="protein sequence ID" value="SPP99686.1"/>
    <property type="molecule type" value="Genomic_DNA"/>
</dbReference>
<gene>
    <name evidence="6 10" type="primary">mqnE</name>
    <name evidence="10" type="ORF">NBG4_1080001</name>
</gene>
<keyword evidence="6 10" id="KW-0808">Transferase</keyword>
<feature type="binding site" evidence="6 7">
    <location>
        <position position="62"/>
    </location>
    <ligand>
        <name>[4Fe-4S] cluster</name>
        <dbReference type="ChEBI" id="CHEBI:49883"/>
        <note>4Fe-4S-S-AdoMet</note>
    </ligand>
</feature>
<keyword evidence="6" id="KW-0474">Menaquinone biosynthesis</keyword>
<organism evidence="10 11">
    <name type="scientific">Candidatus Sulfobium mesophilum</name>
    <dbReference type="NCBI Taxonomy" id="2016548"/>
    <lineage>
        <taxon>Bacteria</taxon>
        <taxon>Pseudomonadati</taxon>
        <taxon>Nitrospirota</taxon>
        <taxon>Nitrospiria</taxon>
        <taxon>Nitrospirales</taxon>
        <taxon>Nitrospiraceae</taxon>
        <taxon>Candidatus Sulfobium</taxon>
    </lineage>
</organism>
<dbReference type="PROSITE" id="PS51918">
    <property type="entry name" value="RADICAL_SAM"/>
    <property type="match status" value="1"/>
</dbReference>
<dbReference type="GO" id="GO:0051539">
    <property type="term" value="F:4 iron, 4 sulfur cluster binding"/>
    <property type="evidence" value="ECO:0007669"/>
    <property type="project" value="UniProtKB-KW"/>
</dbReference>
<dbReference type="InterPro" id="IPR022432">
    <property type="entry name" value="MqnE"/>
</dbReference>
<keyword evidence="2 6" id="KW-0949">S-adenosyl-L-methionine</keyword>
<evidence type="ECO:0000256" key="7">
    <source>
        <dbReference type="PIRSR" id="PIRSR004762-1"/>
    </source>
</evidence>
<keyword evidence="11" id="KW-1185">Reference proteome</keyword>
<dbReference type="InterPro" id="IPR020050">
    <property type="entry name" value="FO_synthase_su2"/>
</dbReference>
<dbReference type="InterPro" id="IPR058240">
    <property type="entry name" value="rSAM_sf"/>
</dbReference>
<comment type="catalytic activity">
    <reaction evidence="6">
        <text>3-[(1-carboxyvinyl)-oxy]benzoate + S-adenosyl-L-methionine + H2O = 6-amino-6-deoxyfutalosine + hydrogencarbonate + L-methionine + H(+)</text>
        <dbReference type="Rhea" id="RHEA:33075"/>
        <dbReference type="ChEBI" id="CHEBI:15377"/>
        <dbReference type="ChEBI" id="CHEBI:15378"/>
        <dbReference type="ChEBI" id="CHEBI:17544"/>
        <dbReference type="ChEBI" id="CHEBI:57844"/>
        <dbReference type="ChEBI" id="CHEBI:59789"/>
        <dbReference type="ChEBI" id="CHEBI:64286"/>
        <dbReference type="ChEBI" id="CHEBI:76981"/>
        <dbReference type="EC" id="2.5.1.120"/>
    </reaction>
</comment>
<dbReference type="InterPro" id="IPR034405">
    <property type="entry name" value="F420"/>
</dbReference>
<dbReference type="SFLD" id="SFLDG01388">
    <property type="entry name" value="7_8-didemethyl-8-hydroxy-5-dea"/>
    <property type="match status" value="1"/>
</dbReference>
<dbReference type="SFLD" id="SFLDS00029">
    <property type="entry name" value="Radical_SAM"/>
    <property type="match status" value="1"/>
</dbReference>
<feature type="binding site" evidence="8">
    <location>
        <position position="68"/>
    </location>
    <ligand>
        <name>S-adenosyl-L-methionine</name>
        <dbReference type="ChEBI" id="CHEBI:59789"/>
    </ligand>
</feature>
<dbReference type="InterPro" id="IPR006638">
    <property type="entry name" value="Elp3/MiaA/NifB-like_rSAM"/>
</dbReference>
<comment type="function">
    <text evidence="6">Radical SAM enzyme that catalyzes the addition of the adenosyl radical to the double bond of 3-[(1-carboxyvinyl)oxy]benzoate, leading to aminodeoxyfutalosine (AFL), a key intermediate in the formation of menaquinone (MK, vitamin K2) from chorismate.</text>
</comment>
<dbReference type="SUPFAM" id="SSF102114">
    <property type="entry name" value="Radical SAM enzymes"/>
    <property type="match status" value="1"/>
</dbReference>
<sequence>MLRTVEEKILAEKRLTKRDALRLFETDDIFSLGRLASFVAEKKNGNRAYFIRNRHINPTNICVNRCRFCAFSRSAGQEGAFELTVDEIVSKLRPLVHTNRPISEVHIVGGLHPDWPFEYYLEMISTIKKHFPKLHIKAFTAVEVDYMARISGLGLKETLTALKSSGLGSMPGGGAEIFAQAIRNRLCPEKISGKRWLEVMSEAHDIGIRTNCTMLYGHIESYEDRVDHLISLRALQEKTGGFQAFIPLAYHPKNTKIKGRYTSGIDDLKTIAISRLVLDNFDHIKAYWIMLGEKISQLALKFGADDFDGTIIEEKITHAAGALTGEQLTANELVYLIRRAGKVPVERDSFYKEIRLDGKRHA</sequence>
<dbReference type="InterPro" id="IPR045567">
    <property type="entry name" value="CofH/MnqC-like_C"/>
</dbReference>
<dbReference type="SFLD" id="SFLDG01389">
    <property type="entry name" value="menaquinone_synthsis_involved"/>
    <property type="match status" value="1"/>
</dbReference>